<dbReference type="Pfam" id="PF00005">
    <property type="entry name" value="ABC_tran"/>
    <property type="match status" value="1"/>
</dbReference>
<dbReference type="SMART" id="SM00382">
    <property type="entry name" value="AAA"/>
    <property type="match status" value="1"/>
</dbReference>
<protein>
    <submittedName>
        <fullName evidence="7">Iron-enterobactin transporter ATP-binding protein</fullName>
    </submittedName>
</protein>
<dbReference type="GO" id="GO:0016887">
    <property type="term" value="F:ATP hydrolysis activity"/>
    <property type="evidence" value="ECO:0007669"/>
    <property type="project" value="InterPro"/>
</dbReference>
<dbReference type="NCBIfam" id="NF010068">
    <property type="entry name" value="PRK13548.1"/>
    <property type="match status" value="1"/>
</dbReference>
<dbReference type="EMBL" id="CP022540">
    <property type="protein sequence ID" value="ASP21784.1"/>
    <property type="molecule type" value="Genomic_DNA"/>
</dbReference>
<dbReference type="KEGG" id="aht:ANTHELSMS3_03133"/>
<feature type="domain" description="ABC transporter" evidence="6">
    <location>
        <begin position="4"/>
        <end position="240"/>
    </location>
</feature>
<dbReference type="PROSITE" id="PS50893">
    <property type="entry name" value="ABC_TRANSPORTER_2"/>
    <property type="match status" value="1"/>
</dbReference>
<dbReference type="RefSeq" id="WP_094035650.1">
    <property type="nucleotide sequence ID" value="NZ_CP022540.1"/>
</dbReference>
<name>A0A222E6E5_9RHOB</name>
<dbReference type="Proteomes" id="UP000203589">
    <property type="component" value="Chromosome"/>
</dbReference>
<organism evidence="7 8">
    <name type="scientific">Antarctobacter heliothermus</name>
    <dbReference type="NCBI Taxonomy" id="74033"/>
    <lineage>
        <taxon>Bacteria</taxon>
        <taxon>Pseudomonadati</taxon>
        <taxon>Pseudomonadota</taxon>
        <taxon>Alphaproteobacteria</taxon>
        <taxon>Rhodobacterales</taxon>
        <taxon>Roseobacteraceae</taxon>
        <taxon>Antarctobacter</taxon>
    </lineage>
</organism>
<keyword evidence="2" id="KW-0547">Nucleotide-binding</keyword>
<reference evidence="7 8" key="1">
    <citation type="submission" date="2017-07" db="EMBL/GenBank/DDBJ databases">
        <title>Genome Sequence of Antarctobacter heliothermus Strain SMS3 Isolated from a culture of the Diatom Skeletonema marinoi.</title>
        <authorList>
            <person name="Topel M."/>
            <person name="Pinder M.I.M."/>
            <person name="Johansson O.N."/>
            <person name="Kourtchenko O."/>
            <person name="Godhe A."/>
            <person name="Clarke A.K."/>
        </authorList>
    </citation>
    <scope>NUCLEOTIDE SEQUENCE [LARGE SCALE GENOMIC DNA]</scope>
    <source>
        <strain evidence="7 8">SMS3</strain>
    </source>
</reference>
<dbReference type="GO" id="GO:0005524">
    <property type="term" value="F:ATP binding"/>
    <property type="evidence" value="ECO:0007669"/>
    <property type="project" value="UniProtKB-KW"/>
</dbReference>
<dbReference type="InterPro" id="IPR003593">
    <property type="entry name" value="AAA+_ATPase"/>
</dbReference>
<evidence type="ECO:0000256" key="3">
    <source>
        <dbReference type="ARBA" id="ARBA00022840"/>
    </source>
</evidence>
<comment type="function">
    <text evidence="5">Part of the ABC transporter complex HmuTUV involved in hemin import. Responsible for energy coupling to the transport system.</text>
</comment>
<dbReference type="PROSITE" id="PS00211">
    <property type="entry name" value="ABC_TRANSPORTER_1"/>
    <property type="match status" value="1"/>
</dbReference>
<keyword evidence="4" id="KW-1278">Translocase</keyword>
<keyword evidence="3 7" id="KW-0067">ATP-binding</keyword>
<dbReference type="InterPro" id="IPR017871">
    <property type="entry name" value="ABC_transporter-like_CS"/>
</dbReference>
<gene>
    <name evidence="7" type="primary">fecE</name>
    <name evidence="7" type="ORF">ANTHELSMS3_03133</name>
</gene>
<evidence type="ECO:0000256" key="1">
    <source>
        <dbReference type="ARBA" id="ARBA00022448"/>
    </source>
</evidence>
<dbReference type="InterPro" id="IPR027417">
    <property type="entry name" value="P-loop_NTPase"/>
</dbReference>
<evidence type="ECO:0000256" key="2">
    <source>
        <dbReference type="ARBA" id="ARBA00022741"/>
    </source>
</evidence>
<proteinExistence type="predicted"/>
<dbReference type="PANTHER" id="PTHR42794">
    <property type="entry name" value="HEMIN IMPORT ATP-BINDING PROTEIN HMUV"/>
    <property type="match status" value="1"/>
</dbReference>
<dbReference type="OrthoDB" id="9805601at2"/>
<keyword evidence="1" id="KW-0813">Transport</keyword>
<dbReference type="Gene3D" id="3.40.50.300">
    <property type="entry name" value="P-loop containing nucleotide triphosphate hydrolases"/>
    <property type="match status" value="1"/>
</dbReference>
<evidence type="ECO:0000256" key="4">
    <source>
        <dbReference type="ARBA" id="ARBA00022967"/>
    </source>
</evidence>
<evidence type="ECO:0000259" key="6">
    <source>
        <dbReference type="PROSITE" id="PS50893"/>
    </source>
</evidence>
<sequence>MKTLSAEGIRVSYGQREALCGVDLTAQAGELTAIVGPNGSGKSTLLGAITASLPYRGAVHLNGTNIETLKPWELAAQRAVLPQASRLAFTFTVIEVVRLGLQSGTAGDRPEVPMQALARVGLAHYADRTFQELSGGEAQRVMLARVLAQVWSPIEKGEPRWLLLDEPVSSLDIAHQLQVMEIARTFARAGGGVIAVMHDLNLTALYADRVAVLAEGHRLAFGPPAEVLTNETLSRAYGCDLRVSDPPPAGVPYILPHAATV</sequence>
<dbReference type="PANTHER" id="PTHR42794:SF1">
    <property type="entry name" value="HEMIN IMPORT ATP-BINDING PROTEIN HMUV"/>
    <property type="match status" value="1"/>
</dbReference>
<evidence type="ECO:0000256" key="5">
    <source>
        <dbReference type="ARBA" id="ARBA00037066"/>
    </source>
</evidence>
<evidence type="ECO:0000313" key="7">
    <source>
        <dbReference type="EMBL" id="ASP21784.1"/>
    </source>
</evidence>
<dbReference type="SUPFAM" id="SSF52540">
    <property type="entry name" value="P-loop containing nucleoside triphosphate hydrolases"/>
    <property type="match status" value="1"/>
</dbReference>
<dbReference type="CDD" id="cd03214">
    <property type="entry name" value="ABC_Iron-Siderophores_B12_Hemin"/>
    <property type="match status" value="1"/>
</dbReference>
<dbReference type="AlphaFoldDB" id="A0A222E6E5"/>
<accession>A0A222E6E5</accession>
<keyword evidence="8" id="KW-1185">Reference proteome</keyword>
<evidence type="ECO:0000313" key="8">
    <source>
        <dbReference type="Proteomes" id="UP000203589"/>
    </source>
</evidence>
<dbReference type="InterPro" id="IPR003439">
    <property type="entry name" value="ABC_transporter-like_ATP-bd"/>
</dbReference>